<dbReference type="PRINTS" id="PR00368">
    <property type="entry name" value="FADPNR"/>
</dbReference>
<reference evidence="4" key="1">
    <citation type="journal article" date="2019" name="Int. J. Syst. Evol. Microbiol.">
        <title>The Global Catalogue of Microorganisms (GCM) 10K type strain sequencing project: providing services to taxonomists for standard genome sequencing and annotation.</title>
        <authorList>
            <consortium name="The Broad Institute Genomics Platform"/>
            <consortium name="The Broad Institute Genome Sequencing Center for Infectious Disease"/>
            <person name="Wu L."/>
            <person name="Ma J."/>
        </authorList>
    </citation>
    <scope>NUCLEOTIDE SEQUENCE [LARGE SCALE GENOMIC DNA]</scope>
    <source>
        <strain evidence="4">CGMCC 4.7330</strain>
    </source>
</reference>
<dbReference type="Pfam" id="PF07992">
    <property type="entry name" value="Pyr_redox_2"/>
    <property type="match status" value="1"/>
</dbReference>
<evidence type="ECO:0000256" key="1">
    <source>
        <dbReference type="SAM" id="MobiDB-lite"/>
    </source>
</evidence>
<accession>A0ABV8DLV0</accession>
<organism evidence="3 4">
    <name type="scientific">Nocardia jiangsuensis</name>
    <dbReference type="NCBI Taxonomy" id="1691563"/>
    <lineage>
        <taxon>Bacteria</taxon>
        <taxon>Bacillati</taxon>
        <taxon>Actinomycetota</taxon>
        <taxon>Actinomycetes</taxon>
        <taxon>Mycobacteriales</taxon>
        <taxon>Nocardiaceae</taxon>
        <taxon>Nocardia</taxon>
    </lineage>
</organism>
<sequence length="215" mass="22367">MGHSTEANDYPSSAVLAHRDRMASDWDDSAQAAWLADADIDLIRGHARISGPRRVTVGPRTLTANHAVAICTGTRAALPPGFAAVRPWTSREATSARTVPARLAILGGGVVAVEMATAWQALGAQVTLIVREDRLLPRVEPFAAALVADRLRAAGADLRLTSGITHAERTDAVHLTLADGAHLTTDELLLATGRAPAPTTPTPCPAPTGSTPSAT</sequence>
<dbReference type="InterPro" id="IPR023753">
    <property type="entry name" value="FAD/NAD-binding_dom"/>
</dbReference>
<keyword evidence="4" id="KW-1185">Reference proteome</keyword>
<dbReference type="SUPFAM" id="SSF51905">
    <property type="entry name" value="FAD/NAD(P)-binding domain"/>
    <property type="match status" value="1"/>
</dbReference>
<proteinExistence type="predicted"/>
<dbReference type="PANTHER" id="PTHR43014:SF2">
    <property type="entry name" value="MERCURIC REDUCTASE"/>
    <property type="match status" value="1"/>
</dbReference>
<dbReference type="InterPro" id="IPR036188">
    <property type="entry name" value="FAD/NAD-bd_sf"/>
</dbReference>
<evidence type="ECO:0000313" key="3">
    <source>
        <dbReference type="EMBL" id="MFC3960670.1"/>
    </source>
</evidence>
<protein>
    <submittedName>
        <fullName evidence="3">FAD-dependent oxidoreductase</fullName>
    </submittedName>
</protein>
<evidence type="ECO:0000259" key="2">
    <source>
        <dbReference type="Pfam" id="PF07992"/>
    </source>
</evidence>
<dbReference type="EMBL" id="JBHSAX010000002">
    <property type="protein sequence ID" value="MFC3960670.1"/>
    <property type="molecule type" value="Genomic_DNA"/>
</dbReference>
<name>A0ABV8DLV0_9NOCA</name>
<evidence type="ECO:0000313" key="4">
    <source>
        <dbReference type="Proteomes" id="UP001595696"/>
    </source>
</evidence>
<feature type="region of interest" description="Disordered" evidence="1">
    <location>
        <begin position="194"/>
        <end position="215"/>
    </location>
</feature>
<dbReference type="RefSeq" id="WP_378610432.1">
    <property type="nucleotide sequence ID" value="NZ_JBHSAX010000002.1"/>
</dbReference>
<feature type="domain" description="FAD/NAD(P)-binding" evidence="2">
    <location>
        <begin position="36"/>
        <end position="198"/>
    </location>
</feature>
<dbReference type="PANTHER" id="PTHR43014">
    <property type="entry name" value="MERCURIC REDUCTASE"/>
    <property type="match status" value="1"/>
</dbReference>
<comment type="caution">
    <text evidence="3">The sequence shown here is derived from an EMBL/GenBank/DDBJ whole genome shotgun (WGS) entry which is preliminary data.</text>
</comment>
<dbReference type="Proteomes" id="UP001595696">
    <property type="component" value="Unassembled WGS sequence"/>
</dbReference>
<dbReference type="Gene3D" id="3.50.50.60">
    <property type="entry name" value="FAD/NAD(P)-binding domain"/>
    <property type="match status" value="2"/>
</dbReference>
<dbReference type="PRINTS" id="PR00411">
    <property type="entry name" value="PNDRDTASEI"/>
</dbReference>
<gene>
    <name evidence="3" type="ORF">ACFO0B_01560</name>
</gene>